<dbReference type="AlphaFoldDB" id="A0AA36CTI1"/>
<protein>
    <recommendedName>
        <fullName evidence="3">DRBM domain-containing protein</fullName>
    </recommendedName>
</protein>
<keyword evidence="2" id="KW-1185">Reference proteome</keyword>
<evidence type="ECO:0000313" key="1">
    <source>
        <dbReference type="EMBL" id="CAJ0574961.1"/>
    </source>
</evidence>
<evidence type="ECO:0000313" key="2">
    <source>
        <dbReference type="Proteomes" id="UP001177023"/>
    </source>
</evidence>
<reference evidence="1" key="1">
    <citation type="submission" date="2023-06" db="EMBL/GenBank/DDBJ databases">
        <authorList>
            <person name="Delattre M."/>
        </authorList>
    </citation>
    <scope>NUCLEOTIDE SEQUENCE</scope>
    <source>
        <strain evidence="1">AF72</strain>
    </source>
</reference>
<gene>
    <name evidence="1" type="ORF">MSPICULIGERA_LOCUS13281</name>
</gene>
<dbReference type="SUPFAM" id="SSF54768">
    <property type="entry name" value="dsRNA-binding domain-like"/>
    <property type="match status" value="2"/>
</dbReference>
<dbReference type="Gene3D" id="3.30.160.20">
    <property type="match status" value="2"/>
</dbReference>
<comment type="caution">
    <text evidence="1">The sequence shown here is derived from an EMBL/GenBank/DDBJ whole genome shotgun (WGS) entry which is preliminary data.</text>
</comment>
<name>A0AA36CTI1_9BILA</name>
<accession>A0AA36CTI1</accession>
<sequence>MPQPDIAKIAMCLWEGLEDLGPEDSRPVLGDEKVILRERREAIKAEEASFAASYLAQEIDEQLDLKMILDYLDAITYKKYHKLVRYATIGTQGEGAGKAYTLRAEFEELTGAGNAVTKATAQIEAAKNLMIIAIKQNQDQMFEIKGATKEEKLKFVEDLYEAQMEEHLAVPNYNGQILELCKDRALQKQPTYTFQFAGMSPNQSHIAVCHLPDGETLTSIVKGSKKDAKANVARKAAHYLKRWLKEMDDELGDDDVTEAPNSNAGSGFAKVGQFNWGNAIARFGERLKEKKVNEFIENNLEE</sequence>
<evidence type="ECO:0008006" key="3">
    <source>
        <dbReference type="Google" id="ProtNLM"/>
    </source>
</evidence>
<organism evidence="1 2">
    <name type="scientific">Mesorhabditis spiculigera</name>
    <dbReference type="NCBI Taxonomy" id="96644"/>
    <lineage>
        <taxon>Eukaryota</taxon>
        <taxon>Metazoa</taxon>
        <taxon>Ecdysozoa</taxon>
        <taxon>Nematoda</taxon>
        <taxon>Chromadorea</taxon>
        <taxon>Rhabditida</taxon>
        <taxon>Rhabditina</taxon>
        <taxon>Rhabditomorpha</taxon>
        <taxon>Rhabditoidea</taxon>
        <taxon>Rhabditidae</taxon>
        <taxon>Mesorhabditinae</taxon>
        <taxon>Mesorhabditis</taxon>
    </lineage>
</organism>
<dbReference type="CDD" id="cd00048">
    <property type="entry name" value="DSRM_SF"/>
    <property type="match status" value="1"/>
</dbReference>
<dbReference type="EMBL" id="CATQJA010002634">
    <property type="protein sequence ID" value="CAJ0574961.1"/>
    <property type="molecule type" value="Genomic_DNA"/>
</dbReference>
<dbReference type="Proteomes" id="UP001177023">
    <property type="component" value="Unassembled WGS sequence"/>
</dbReference>
<feature type="non-terminal residue" evidence="1">
    <location>
        <position position="302"/>
    </location>
</feature>
<proteinExistence type="predicted"/>